<dbReference type="InterPro" id="IPR046335">
    <property type="entry name" value="LacI/GalR-like_sensor"/>
</dbReference>
<dbReference type="InterPro" id="IPR000843">
    <property type="entry name" value="HTH_LacI"/>
</dbReference>
<dbReference type="PANTHER" id="PTHR30146">
    <property type="entry name" value="LACI-RELATED TRANSCRIPTIONAL REPRESSOR"/>
    <property type="match status" value="1"/>
</dbReference>
<protein>
    <submittedName>
        <fullName evidence="5">LacI family transcriptional regulator</fullName>
    </submittedName>
</protein>
<evidence type="ECO:0000313" key="6">
    <source>
        <dbReference type="Proteomes" id="UP000758168"/>
    </source>
</evidence>
<dbReference type="Gene3D" id="3.40.50.2300">
    <property type="match status" value="2"/>
</dbReference>
<organism evidence="5 6">
    <name type="scientific">Microlunatus capsulatus</name>
    <dbReference type="NCBI Taxonomy" id="99117"/>
    <lineage>
        <taxon>Bacteria</taxon>
        <taxon>Bacillati</taxon>
        <taxon>Actinomycetota</taxon>
        <taxon>Actinomycetes</taxon>
        <taxon>Propionibacteriales</taxon>
        <taxon>Propionibacteriaceae</taxon>
        <taxon>Microlunatus</taxon>
    </lineage>
</organism>
<keyword evidence="2" id="KW-0238">DNA-binding</keyword>
<dbReference type="PROSITE" id="PS50932">
    <property type="entry name" value="HTH_LACI_2"/>
    <property type="match status" value="1"/>
</dbReference>
<feature type="domain" description="HTH lacI-type" evidence="4">
    <location>
        <begin position="7"/>
        <end position="52"/>
    </location>
</feature>
<gene>
    <name evidence="5" type="ORF">JOF54_004085</name>
</gene>
<dbReference type="InterPro" id="IPR028082">
    <property type="entry name" value="Peripla_BP_I"/>
</dbReference>
<dbReference type="Pfam" id="PF00356">
    <property type="entry name" value="LacI"/>
    <property type="match status" value="1"/>
</dbReference>
<evidence type="ECO:0000256" key="1">
    <source>
        <dbReference type="ARBA" id="ARBA00023015"/>
    </source>
</evidence>
<keyword evidence="1" id="KW-0805">Transcription regulation</keyword>
<dbReference type="SMART" id="SM00354">
    <property type="entry name" value="HTH_LACI"/>
    <property type="match status" value="1"/>
</dbReference>
<dbReference type="SUPFAM" id="SSF53822">
    <property type="entry name" value="Periplasmic binding protein-like I"/>
    <property type="match status" value="1"/>
</dbReference>
<dbReference type="CDD" id="cd01392">
    <property type="entry name" value="HTH_LacI"/>
    <property type="match status" value="1"/>
</dbReference>
<proteinExistence type="predicted"/>
<dbReference type="Proteomes" id="UP000758168">
    <property type="component" value="Unassembled WGS sequence"/>
</dbReference>
<dbReference type="Gene3D" id="1.10.260.40">
    <property type="entry name" value="lambda repressor-like DNA-binding domains"/>
    <property type="match status" value="1"/>
</dbReference>
<keyword evidence="6" id="KW-1185">Reference proteome</keyword>
<evidence type="ECO:0000313" key="5">
    <source>
        <dbReference type="EMBL" id="MBP2419163.1"/>
    </source>
</evidence>
<dbReference type="Pfam" id="PF13377">
    <property type="entry name" value="Peripla_BP_3"/>
    <property type="match status" value="1"/>
</dbReference>
<dbReference type="PANTHER" id="PTHR30146:SF153">
    <property type="entry name" value="LACTOSE OPERON REPRESSOR"/>
    <property type="match status" value="1"/>
</dbReference>
<dbReference type="SUPFAM" id="SSF47413">
    <property type="entry name" value="lambda repressor-like DNA-binding domains"/>
    <property type="match status" value="1"/>
</dbReference>
<evidence type="ECO:0000256" key="3">
    <source>
        <dbReference type="ARBA" id="ARBA00023163"/>
    </source>
</evidence>
<dbReference type="EMBL" id="JAGIOB010000001">
    <property type="protein sequence ID" value="MBP2419163.1"/>
    <property type="molecule type" value="Genomic_DNA"/>
</dbReference>
<sequence length="345" mass="36801">MTKDGRPTLETVAVAAGVSLATVSKVLNDRRDVAAATRLRVQELLDEYEYVPPRRSPVHRDATHRRFIELVFTALDSPYSVEIMRGVVSCPVDVVVTSAPDTPDGRGWSGRFAPNDRSGAIIVTSQLTPADQRELARARVPYVLIDPAAELASPEVSTVGATNWAGGLAATQHLLGLGHRRIAAIGGPAAMLCTRARISGYSAALASAGVRLDPELIRHGRFHHRGGHQAAQELFALPDPPTAIFAGSDEQAFGVAEAARLTGRRIPDDLSLVGFDDLPMARWFSPPLTTVRQPLTEMGRTAASMLLGMIEDGEPHGRQVELATELVVRSSTAPPPGRTGAGPAR</sequence>
<name>A0ABS4ZDN0_9ACTN</name>
<reference evidence="5 6" key="1">
    <citation type="submission" date="2021-03" db="EMBL/GenBank/DDBJ databases">
        <title>Sequencing the genomes of 1000 actinobacteria strains.</title>
        <authorList>
            <person name="Klenk H.-P."/>
        </authorList>
    </citation>
    <scope>NUCLEOTIDE SEQUENCE [LARGE SCALE GENOMIC DNA]</scope>
    <source>
        <strain evidence="5 6">DSM 12936</strain>
    </source>
</reference>
<comment type="caution">
    <text evidence="5">The sequence shown here is derived from an EMBL/GenBank/DDBJ whole genome shotgun (WGS) entry which is preliminary data.</text>
</comment>
<accession>A0ABS4ZDN0</accession>
<evidence type="ECO:0000256" key="2">
    <source>
        <dbReference type="ARBA" id="ARBA00023125"/>
    </source>
</evidence>
<evidence type="ECO:0000259" key="4">
    <source>
        <dbReference type="PROSITE" id="PS50932"/>
    </source>
</evidence>
<keyword evidence="3" id="KW-0804">Transcription</keyword>
<dbReference type="InterPro" id="IPR010982">
    <property type="entry name" value="Lambda_DNA-bd_dom_sf"/>
</dbReference>
<dbReference type="RefSeq" id="WP_210059242.1">
    <property type="nucleotide sequence ID" value="NZ_BAAAMH010000017.1"/>
</dbReference>